<dbReference type="EMBL" id="AYRZ02000010">
    <property type="protein sequence ID" value="PHT69995.1"/>
    <property type="molecule type" value="Genomic_DNA"/>
</dbReference>
<dbReference type="SUPFAM" id="SSF56112">
    <property type="entry name" value="Protein kinase-like (PK-like)"/>
    <property type="match status" value="1"/>
</dbReference>
<dbReference type="AlphaFoldDB" id="A0A2G2YJV2"/>
<dbReference type="PANTHER" id="PTHR48014">
    <property type="entry name" value="SERINE/THREONINE-PROTEIN KINASE FRAY2"/>
    <property type="match status" value="1"/>
</dbReference>
<organism evidence="3 4">
    <name type="scientific">Capsicum annuum</name>
    <name type="common">Capsicum pepper</name>
    <dbReference type="NCBI Taxonomy" id="4072"/>
    <lineage>
        <taxon>Eukaryota</taxon>
        <taxon>Viridiplantae</taxon>
        <taxon>Streptophyta</taxon>
        <taxon>Embryophyta</taxon>
        <taxon>Tracheophyta</taxon>
        <taxon>Spermatophyta</taxon>
        <taxon>Magnoliopsida</taxon>
        <taxon>eudicotyledons</taxon>
        <taxon>Gunneridae</taxon>
        <taxon>Pentapetalae</taxon>
        <taxon>asterids</taxon>
        <taxon>lamiids</taxon>
        <taxon>Solanales</taxon>
        <taxon>Solanaceae</taxon>
        <taxon>Solanoideae</taxon>
        <taxon>Capsiceae</taxon>
        <taxon>Capsicum</taxon>
    </lineage>
</organism>
<feature type="domain" description="Protein kinase" evidence="2">
    <location>
        <begin position="1"/>
        <end position="182"/>
    </location>
</feature>
<name>A0A2G2YJV2_CAPAN</name>
<reference evidence="3 4" key="2">
    <citation type="journal article" date="2017" name="Genome Biol.">
        <title>New reference genome sequences of hot pepper reveal the massive evolution of plant disease-resistance genes by retroduplication.</title>
        <authorList>
            <person name="Kim S."/>
            <person name="Park J."/>
            <person name="Yeom S.I."/>
            <person name="Kim Y.M."/>
            <person name="Seo E."/>
            <person name="Kim K.T."/>
            <person name="Kim M.S."/>
            <person name="Lee J.M."/>
            <person name="Cheong K."/>
            <person name="Shin H.S."/>
            <person name="Kim S.B."/>
            <person name="Han K."/>
            <person name="Lee J."/>
            <person name="Park M."/>
            <person name="Lee H.A."/>
            <person name="Lee H.Y."/>
            <person name="Lee Y."/>
            <person name="Oh S."/>
            <person name="Lee J.H."/>
            <person name="Choi E."/>
            <person name="Choi E."/>
            <person name="Lee S.E."/>
            <person name="Jeon J."/>
            <person name="Kim H."/>
            <person name="Choi G."/>
            <person name="Song H."/>
            <person name="Lee J."/>
            <person name="Lee S.C."/>
            <person name="Kwon J.K."/>
            <person name="Lee H.Y."/>
            <person name="Koo N."/>
            <person name="Hong Y."/>
            <person name="Kim R.W."/>
            <person name="Kang W.H."/>
            <person name="Huh J.H."/>
            <person name="Kang B.C."/>
            <person name="Yang T.J."/>
            <person name="Lee Y.H."/>
            <person name="Bennetzen J.L."/>
            <person name="Choi D."/>
        </authorList>
    </citation>
    <scope>NUCLEOTIDE SEQUENCE [LARGE SCALE GENOMIC DNA]</scope>
    <source>
        <strain evidence="4">cv. CM334</strain>
    </source>
</reference>
<dbReference type="GO" id="GO:0005524">
    <property type="term" value="F:ATP binding"/>
    <property type="evidence" value="ECO:0007669"/>
    <property type="project" value="InterPro"/>
</dbReference>
<dbReference type="InterPro" id="IPR000719">
    <property type="entry name" value="Prot_kinase_dom"/>
</dbReference>
<evidence type="ECO:0000256" key="1">
    <source>
        <dbReference type="ARBA" id="ARBA00008874"/>
    </source>
</evidence>
<dbReference type="InterPro" id="IPR047173">
    <property type="entry name" value="STRAD_A/B-like"/>
</dbReference>
<dbReference type="InterPro" id="IPR011009">
    <property type="entry name" value="Kinase-like_dom_sf"/>
</dbReference>
<dbReference type="GO" id="GO:0043539">
    <property type="term" value="F:protein serine/threonine kinase activator activity"/>
    <property type="evidence" value="ECO:0007669"/>
    <property type="project" value="InterPro"/>
</dbReference>
<dbReference type="PANTHER" id="PTHR48014:SF16">
    <property type="entry name" value="KINASE"/>
    <property type="match status" value="1"/>
</dbReference>
<sequence length="263" mass="30486">MDIAISQAKFDEKTIFDKYTKDTYFLEKEIGTLYNGRCRVYKALYSQYDQENDISFLDEKSIYRWGAAPEVFGSENENSSGPKSDIWLLGITALELAYGNLAVRNRGELNYIIKNIREKKKFPESLERLLIKRGGEFKKAMKFLKQKKRVFSVEFEEMVLACLSENPVKRPTAGQLLNTPFFTTAIEKFKQFVLNGDCCFTYSEQIGLKYCSLSSLVYVVVLWAVDPFLEIRQGKQISSYNTPFDRKPYCEHLALWSGYVHFS</sequence>
<dbReference type="PROSITE" id="PS50011">
    <property type="entry name" value="PROTEIN_KINASE_DOM"/>
    <property type="match status" value="1"/>
</dbReference>
<comment type="caution">
    <text evidence="3">The sequence shown here is derived from an EMBL/GenBank/DDBJ whole genome shotgun (WGS) entry which is preliminary data.</text>
</comment>
<keyword evidence="4" id="KW-1185">Reference proteome</keyword>
<proteinExistence type="inferred from homology"/>
<reference evidence="3 4" key="1">
    <citation type="journal article" date="2014" name="Nat. Genet.">
        <title>Genome sequence of the hot pepper provides insights into the evolution of pungency in Capsicum species.</title>
        <authorList>
            <person name="Kim S."/>
            <person name="Park M."/>
            <person name="Yeom S.I."/>
            <person name="Kim Y.M."/>
            <person name="Lee J.M."/>
            <person name="Lee H.A."/>
            <person name="Seo E."/>
            <person name="Choi J."/>
            <person name="Cheong K."/>
            <person name="Kim K.T."/>
            <person name="Jung K."/>
            <person name="Lee G.W."/>
            <person name="Oh S.K."/>
            <person name="Bae C."/>
            <person name="Kim S.B."/>
            <person name="Lee H.Y."/>
            <person name="Kim S.Y."/>
            <person name="Kim M.S."/>
            <person name="Kang B.C."/>
            <person name="Jo Y.D."/>
            <person name="Yang H.B."/>
            <person name="Jeong H.J."/>
            <person name="Kang W.H."/>
            <person name="Kwon J.K."/>
            <person name="Shin C."/>
            <person name="Lim J.Y."/>
            <person name="Park J.H."/>
            <person name="Huh J.H."/>
            <person name="Kim J.S."/>
            <person name="Kim B.D."/>
            <person name="Cohen O."/>
            <person name="Paran I."/>
            <person name="Suh M.C."/>
            <person name="Lee S.B."/>
            <person name="Kim Y.K."/>
            <person name="Shin Y."/>
            <person name="Noh S.J."/>
            <person name="Park J."/>
            <person name="Seo Y.S."/>
            <person name="Kwon S.Y."/>
            <person name="Kim H.A."/>
            <person name="Park J.M."/>
            <person name="Kim H.J."/>
            <person name="Choi S.B."/>
            <person name="Bosland P.W."/>
            <person name="Reeves G."/>
            <person name="Jo S.H."/>
            <person name="Lee B.W."/>
            <person name="Cho H.T."/>
            <person name="Choi H.S."/>
            <person name="Lee M.S."/>
            <person name="Yu Y."/>
            <person name="Do Choi Y."/>
            <person name="Park B.S."/>
            <person name="van Deynze A."/>
            <person name="Ashrafi H."/>
            <person name="Hill T."/>
            <person name="Kim W.T."/>
            <person name="Pai H.S."/>
            <person name="Ahn H.K."/>
            <person name="Yeam I."/>
            <person name="Giovannoni J.J."/>
            <person name="Rose J.K."/>
            <person name="Sorensen I."/>
            <person name="Lee S.J."/>
            <person name="Kim R.W."/>
            <person name="Choi I.Y."/>
            <person name="Choi B.S."/>
            <person name="Lim J.S."/>
            <person name="Lee Y.H."/>
            <person name="Choi D."/>
        </authorList>
    </citation>
    <scope>NUCLEOTIDE SEQUENCE [LARGE SCALE GENOMIC DNA]</scope>
    <source>
        <strain evidence="4">cv. CM334</strain>
    </source>
</reference>
<accession>A0A2G2YJV2</accession>
<gene>
    <name evidence="3" type="ORF">T459_25099</name>
</gene>
<dbReference type="STRING" id="4072.A0A2G2YJV2"/>
<dbReference type="Gramene" id="PHT69995">
    <property type="protein sequence ID" value="PHT69995"/>
    <property type="gene ID" value="T459_25099"/>
</dbReference>
<protein>
    <recommendedName>
        <fullName evidence="2">Protein kinase domain-containing protein</fullName>
    </recommendedName>
</protein>
<dbReference type="GO" id="GO:0004672">
    <property type="term" value="F:protein kinase activity"/>
    <property type="evidence" value="ECO:0007669"/>
    <property type="project" value="InterPro"/>
</dbReference>
<dbReference type="Gene3D" id="1.10.510.10">
    <property type="entry name" value="Transferase(Phosphotransferase) domain 1"/>
    <property type="match status" value="1"/>
</dbReference>
<evidence type="ECO:0000313" key="3">
    <source>
        <dbReference type="EMBL" id="PHT69995.1"/>
    </source>
</evidence>
<dbReference type="Pfam" id="PF00069">
    <property type="entry name" value="Pkinase"/>
    <property type="match status" value="1"/>
</dbReference>
<evidence type="ECO:0000313" key="4">
    <source>
        <dbReference type="Proteomes" id="UP000222542"/>
    </source>
</evidence>
<evidence type="ECO:0000259" key="2">
    <source>
        <dbReference type="PROSITE" id="PS50011"/>
    </source>
</evidence>
<comment type="similarity">
    <text evidence="1">Belongs to the protein kinase superfamily. STE Ser/Thr protein kinase family. STE20 subfamily.</text>
</comment>
<dbReference type="Proteomes" id="UP000222542">
    <property type="component" value="Unassembled WGS sequence"/>
</dbReference>